<evidence type="ECO:0000313" key="5">
    <source>
        <dbReference type="Proteomes" id="UP000694906"/>
    </source>
</evidence>
<dbReference type="PANTHER" id="PTHR21179">
    <property type="entry name" value="SERINE-TYPE ENDOPEPTIDASE INHIBITOR"/>
    <property type="match status" value="1"/>
</dbReference>
<evidence type="ECO:0000256" key="1">
    <source>
        <dbReference type="ARBA" id="ARBA00004613"/>
    </source>
</evidence>
<dbReference type="Pfam" id="PF00050">
    <property type="entry name" value="Kazal_1"/>
    <property type="match status" value="1"/>
</dbReference>
<dbReference type="RefSeq" id="XP_021108619.1">
    <property type="nucleotide sequence ID" value="XM_021252960.1"/>
</dbReference>
<dbReference type="InterPro" id="IPR002350">
    <property type="entry name" value="Kazal_dom"/>
</dbReference>
<dbReference type="SMART" id="SM00280">
    <property type="entry name" value="KAZAL"/>
    <property type="match status" value="1"/>
</dbReference>
<dbReference type="PROSITE" id="PS00282">
    <property type="entry name" value="KAZAL_1"/>
    <property type="match status" value="1"/>
</dbReference>
<dbReference type="InterPro" id="IPR039932">
    <property type="entry name" value="Spink4-like"/>
</dbReference>
<keyword evidence="6" id="KW-0722">Serine protease inhibitor</keyword>
<keyword evidence="6" id="KW-0646">Protease inhibitor</keyword>
<dbReference type="AlphaFoldDB" id="A0AAX6SIE8"/>
<gene>
    <name evidence="6" type="primary">Spink4</name>
</gene>
<feature type="domain" description="Kazal-like" evidence="4">
    <location>
        <begin position="50"/>
        <end position="105"/>
    </location>
</feature>
<dbReference type="Gene3D" id="3.30.60.30">
    <property type="match status" value="1"/>
</dbReference>
<name>A0AAX6SIE8_HETGA</name>
<evidence type="ECO:0000256" key="2">
    <source>
        <dbReference type="ARBA" id="ARBA00022525"/>
    </source>
</evidence>
<protein>
    <submittedName>
        <fullName evidence="6">Serine protease inhibitor Kazal-type 4 isoform X2</fullName>
    </submittedName>
</protein>
<dbReference type="GO" id="GO:0004867">
    <property type="term" value="F:serine-type endopeptidase inhibitor activity"/>
    <property type="evidence" value="ECO:0007669"/>
    <property type="project" value="UniProtKB-KW"/>
</dbReference>
<evidence type="ECO:0000256" key="3">
    <source>
        <dbReference type="ARBA" id="ARBA00023157"/>
    </source>
</evidence>
<sequence>MCSTLSFPQLELCQAALEVGWALPGFTTCSCIFSPLTVCEVTVSAEELTFSRMPICEHMAEPPNCPQTPNLICGTDGVTYNNECHLCLTRIKTKKDIQIIKDGKC</sequence>
<evidence type="ECO:0000259" key="4">
    <source>
        <dbReference type="PROSITE" id="PS51465"/>
    </source>
</evidence>
<reference evidence="6" key="1">
    <citation type="submission" date="2025-08" db="UniProtKB">
        <authorList>
            <consortium name="RefSeq"/>
        </authorList>
    </citation>
    <scope>IDENTIFICATION</scope>
</reference>
<proteinExistence type="predicted"/>
<dbReference type="PROSITE" id="PS51465">
    <property type="entry name" value="KAZAL_2"/>
    <property type="match status" value="1"/>
</dbReference>
<dbReference type="Proteomes" id="UP000694906">
    <property type="component" value="Unplaced"/>
</dbReference>
<evidence type="ECO:0000313" key="6">
    <source>
        <dbReference type="RefSeq" id="XP_021108619.1"/>
    </source>
</evidence>
<dbReference type="SUPFAM" id="SSF100895">
    <property type="entry name" value="Kazal-type serine protease inhibitors"/>
    <property type="match status" value="1"/>
</dbReference>
<dbReference type="CTD" id="27290"/>
<dbReference type="InterPro" id="IPR036058">
    <property type="entry name" value="Kazal_dom_sf"/>
</dbReference>
<keyword evidence="2" id="KW-0964">Secreted</keyword>
<dbReference type="GeneID" id="101722710"/>
<keyword evidence="5" id="KW-1185">Reference proteome</keyword>
<accession>A0AAX6SIE8</accession>
<keyword evidence="3" id="KW-1015">Disulfide bond</keyword>
<comment type="subcellular location">
    <subcellularLocation>
        <location evidence="1">Secreted</location>
    </subcellularLocation>
</comment>
<organism evidence="5 6">
    <name type="scientific">Heterocephalus glaber</name>
    <name type="common">Naked mole rat</name>
    <dbReference type="NCBI Taxonomy" id="10181"/>
    <lineage>
        <taxon>Eukaryota</taxon>
        <taxon>Metazoa</taxon>
        <taxon>Chordata</taxon>
        <taxon>Craniata</taxon>
        <taxon>Vertebrata</taxon>
        <taxon>Euteleostomi</taxon>
        <taxon>Mammalia</taxon>
        <taxon>Eutheria</taxon>
        <taxon>Euarchontoglires</taxon>
        <taxon>Glires</taxon>
        <taxon>Rodentia</taxon>
        <taxon>Hystricomorpha</taxon>
        <taxon>Bathyergidae</taxon>
        <taxon>Heterocephalus</taxon>
    </lineage>
</organism>
<dbReference type="GO" id="GO:0005576">
    <property type="term" value="C:extracellular region"/>
    <property type="evidence" value="ECO:0007669"/>
    <property type="project" value="UniProtKB-SubCell"/>
</dbReference>
<dbReference type="PANTHER" id="PTHR21179:SF0">
    <property type="entry name" value="SERINE PROTEASE INHIBITOR KAZAL-TYPE 4"/>
    <property type="match status" value="1"/>
</dbReference>